<reference evidence="2 3" key="1">
    <citation type="submission" date="2024-06" db="EMBL/GenBank/DDBJ databases">
        <title>The Natural Products Discovery Center: Release of the First 8490 Sequenced Strains for Exploring Actinobacteria Biosynthetic Diversity.</title>
        <authorList>
            <person name="Kalkreuter E."/>
            <person name="Kautsar S.A."/>
            <person name="Yang D."/>
            <person name="Bader C.D."/>
            <person name="Teijaro C.N."/>
            <person name="Fluegel L."/>
            <person name="Davis C.M."/>
            <person name="Simpson J.R."/>
            <person name="Lauterbach L."/>
            <person name="Steele A.D."/>
            <person name="Gui C."/>
            <person name="Meng S."/>
            <person name="Li G."/>
            <person name="Viehrig K."/>
            <person name="Ye F."/>
            <person name="Su P."/>
            <person name="Kiefer A.F."/>
            <person name="Nichols A."/>
            <person name="Cepeda A.J."/>
            <person name="Yan W."/>
            <person name="Fan B."/>
            <person name="Jiang Y."/>
            <person name="Adhikari A."/>
            <person name="Zheng C.-J."/>
            <person name="Schuster L."/>
            <person name="Cowan T.M."/>
            <person name="Smanski M.J."/>
            <person name="Chevrette M.G."/>
            <person name="De Carvalho L.P.S."/>
            <person name="Shen B."/>
        </authorList>
    </citation>
    <scope>NUCLEOTIDE SEQUENCE [LARGE SCALE GENOMIC DNA]</scope>
    <source>
        <strain evidence="2 3">NPDC000155</strain>
    </source>
</reference>
<evidence type="ECO:0000256" key="1">
    <source>
        <dbReference type="SAM" id="Phobius"/>
    </source>
</evidence>
<dbReference type="Proteomes" id="UP001486207">
    <property type="component" value="Unassembled WGS sequence"/>
</dbReference>
<accession>A0ABV1XLL2</accession>
<keyword evidence="1" id="KW-0472">Membrane</keyword>
<feature type="transmembrane region" description="Helical" evidence="1">
    <location>
        <begin position="42"/>
        <end position="61"/>
    </location>
</feature>
<gene>
    <name evidence="2" type="ORF">ABT384_07400</name>
</gene>
<evidence type="ECO:0000313" key="3">
    <source>
        <dbReference type="Proteomes" id="UP001486207"/>
    </source>
</evidence>
<dbReference type="EMBL" id="JBEPFB010000003">
    <property type="protein sequence ID" value="MER7372476.1"/>
    <property type="molecule type" value="Genomic_DNA"/>
</dbReference>
<proteinExistence type="predicted"/>
<organism evidence="2 3">
    <name type="scientific">Streptomyces lanatus</name>
    <dbReference type="NCBI Taxonomy" id="66900"/>
    <lineage>
        <taxon>Bacteria</taxon>
        <taxon>Bacillati</taxon>
        <taxon>Actinomycetota</taxon>
        <taxon>Actinomycetes</taxon>
        <taxon>Kitasatosporales</taxon>
        <taxon>Streptomycetaceae</taxon>
        <taxon>Streptomyces</taxon>
    </lineage>
</organism>
<dbReference type="RefSeq" id="WP_190069937.1">
    <property type="nucleotide sequence ID" value="NZ_BNBM01000004.1"/>
</dbReference>
<sequence length="86" mass="8869">MSANRKRLICLAFSVLLSIIVGLVWGLMLYAMDEPGVECVKAGGTAFGGSIMVGLAVIMLFPFKDDGGAGTTAQAPVENRPGTPAP</sequence>
<keyword evidence="3" id="KW-1185">Reference proteome</keyword>
<comment type="caution">
    <text evidence="2">The sequence shown here is derived from an EMBL/GenBank/DDBJ whole genome shotgun (WGS) entry which is preliminary data.</text>
</comment>
<keyword evidence="1" id="KW-1133">Transmembrane helix</keyword>
<feature type="transmembrane region" description="Helical" evidence="1">
    <location>
        <begin position="7"/>
        <end position="30"/>
    </location>
</feature>
<keyword evidence="1" id="KW-0812">Transmembrane</keyword>
<protein>
    <submittedName>
        <fullName evidence="2">Uncharacterized protein</fullName>
    </submittedName>
</protein>
<evidence type="ECO:0000313" key="2">
    <source>
        <dbReference type="EMBL" id="MER7372476.1"/>
    </source>
</evidence>
<name>A0ABV1XLL2_9ACTN</name>